<keyword evidence="6" id="KW-1003">Cell membrane</keyword>
<dbReference type="SMART" id="SM00900">
    <property type="entry name" value="FMN_bind"/>
    <property type="match status" value="1"/>
</dbReference>
<sequence length="202" mass="21946">MNASIRQNARVLAVFALLCTGLIAGVYALSKNKIAASQQIQLMDSLNTLIPASNYDNDLLHDTRLIDNQTLLHLEKPSLVYRARKNGQPIGVIFPVVSPDGYSGKIHLLVAVANNGQLLGVKVLSHKETPGLGDAIESEKSDWITQFTSKSLANPVAAHWAVKKDGGQFDQFTGATITPRAVVAAVKNALLYYQLHQQTLFD</sequence>
<evidence type="ECO:0000256" key="4">
    <source>
        <dbReference type="ARBA" id="ARBA00022643"/>
    </source>
</evidence>
<reference evidence="8 9" key="1">
    <citation type="submission" date="2018-04" db="EMBL/GenBank/DDBJ databases">
        <title>Genomic Encyclopedia of Archaeal and Bacterial Type Strains, Phase II (KMG-II): from individual species to whole genera.</title>
        <authorList>
            <person name="Goeker M."/>
        </authorList>
    </citation>
    <scope>NUCLEOTIDE SEQUENCE [LARGE SCALE GENOMIC DNA]</scope>
    <source>
        <strain evidence="8 9">DSM 5822</strain>
    </source>
</reference>
<dbReference type="GO" id="GO:0005886">
    <property type="term" value="C:plasma membrane"/>
    <property type="evidence" value="ECO:0007669"/>
    <property type="project" value="UniProtKB-SubCell"/>
</dbReference>
<dbReference type="Pfam" id="PF04205">
    <property type="entry name" value="FMN_bind"/>
    <property type="match status" value="1"/>
</dbReference>
<dbReference type="GO" id="GO:0009055">
    <property type="term" value="F:electron transfer activity"/>
    <property type="evidence" value="ECO:0007669"/>
    <property type="project" value="InterPro"/>
</dbReference>
<dbReference type="Proteomes" id="UP000244223">
    <property type="component" value="Unassembled WGS sequence"/>
</dbReference>
<comment type="function">
    <text evidence="6">Part of a membrane-bound complex that couples electron transfer with translocation of ions across the membrane.</text>
</comment>
<evidence type="ECO:0000256" key="1">
    <source>
        <dbReference type="ARBA" id="ARBA00022448"/>
    </source>
</evidence>
<dbReference type="HAMAP" id="MF_00479">
    <property type="entry name" value="RsxG_RnfG"/>
    <property type="match status" value="1"/>
</dbReference>
<dbReference type="OrthoDB" id="9806724at2"/>
<keyword evidence="6" id="KW-0812">Transmembrane</keyword>
<proteinExistence type="inferred from homology"/>
<evidence type="ECO:0000256" key="2">
    <source>
        <dbReference type="ARBA" id="ARBA00022553"/>
    </source>
</evidence>
<evidence type="ECO:0000259" key="7">
    <source>
        <dbReference type="SMART" id="SM00900"/>
    </source>
</evidence>
<keyword evidence="6" id="KW-0472">Membrane</keyword>
<dbReference type="InterPro" id="IPR010209">
    <property type="entry name" value="Ion_transpt_RnfG/RsxG"/>
</dbReference>
<evidence type="ECO:0000313" key="8">
    <source>
        <dbReference type="EMBL" id="PTQ87867.1"/>
    </source>
</evidence>
<keyword evidence="4 6" id="KW-0288">FMN</keyword>
<dbReference type="GO" id="GO:0010181">
    <property type="term" value="F:FMN binding"/>
    <property type="evidence" value="ECO:0007669"/>
    <property type="project" value="InterPro"/>
</dbReference>
<dbReference type="InterPro" id="IPR007329">
    <property type="entry name" value="FMN-bd"/>
</dbReference>
<feature type="domain" description="FMN-binding" evidence="7">
    <location>
        <begin position="101"/>
        <end position="193"/>
    </location>
</feature>
<dbReference type="EC" id="7.-.-.-" evidence="6"/>
<feature type="modified residue" description="FMN phosphoryl threonine" evidence="6">
    <location>
        <position position="176"/>
    </location>
</feature>
<keyword evidence="6" id="KW-1133">Transmembrane helix</keyword>
<dbReference type="PANTHER" id="PTHR36118">
    <property type="entry name" value="ION-TRANSLOCATING OXIDOREDUCTASE COMPLEX SUBUNIT G"/>
    <property type="match status" value="1"/>
</dbReference>
<dbReference type="NCBIfam" id="NF002519">
    <property type="entry name" value="PRK01908.1"/>
    <property type="match status" value="1"/>
</dbReference>
<keyword evidence="9" id="KW-1185">Reference proteome</keyword>
<gene>
    <name evidence="6" type="primary">rnfG</name>
    <name evidence="8" type="ORF">C8N29_11633</name>
</gene>
<dbReference type="NCBIfam" id="TIGR01947">
    <property type="entry name" value="rnfG"/>
    <property type="match status" value="1"/>
</dbReference>
<dbReference type="GO" id="GO:0022900">
    <property type="term" value="P:electron transport chain"/>
    <property type="evidence" value="ECO:0007669"/>
    <property type="project" value="UniProtKB-UniRule"/>
</dbReference>
<keyword evidence="5 6" id="KW-0249">Electron transport</keyword>
<dbReference type="EMBL" id="QAON01000016">
    <property type="protein sequence ID" value="PTQ87867.1"/>
    <property type="molecule type" value="Genomic_DNA"/>
</dbReference>
<evidence type="ECO:0000256" key="6">
    <source>
        <dbReference type="HAMAP-Rule" id="MF_00479"/>
    </source>
</evidence>
<comment type="subcellular location">
    <subcellularLocation>
        <location evidence="6">Cell inner membrane</location>
        <topology evidence="6">Single-pass membrane protein</topology>
    </subcellularLocation>
</comment>
<keyword evidence="1 6" id="KW-0813">Transport</keyword>
<comment type="subunit">
    <text evidence="6">The complex is composed of six subunits: RnfA, RnfB, RnfC, RnfD, RnfE and RnfG.</text>
</comment>
<evidence type="ECO:0000313" key="9">
    <source>
        <dbReference type="Proteomes" id="UP000244223"/>
    </source>
</evidence>
<comment type="similarity">
    <text evidence="6">Belongs to the RnfG family.</text>
</comment>
<keyword evidence="2 6" id="KW-0597">Phosphoprotein</keyword>
<protein>
    <recommendedName>
        <fullName evidence="6">Ion-translocating oxidoreductase complex subunit G</fullName>
        <ecNumber evidence="6">7.-.-.-</ecNumber>
    </recommendedName>
    <alternativeName>
        <fullName evidence="6">Rnf electron transport complex subunit G</fullName>
    </alternativeName>
</protein>
<dbReference type="PANTHER" id="PTHR36118:SF1">
    <property type="entry name" value="ION-TRANSLOCATING OXIDOREDUCTASE COMPLEX SUBUNIT G"/>
    <property type="match status" value="1"/>
</dbReference>
<keyword evidence="3 6" id="KW-0285">Flavoprotein</keyword>
<keyword evidence="6" id="KW-1278">Translocase</keyword>
<organism evidence="8 9">
    <name type="scientific">Agitococcus lubricus</name>
    <dbReference type="NCBI Taxonomy" id="1077255"/>
    <lineage>
        <taxon>Bacteria</taxon>
        <taxon>Pseudomonadati</taxon>
        <taxon>Pseudomonadota</taxon>
        <taxon>Gammaproteobacteria</taxon>
        <taxon>Moraxellales</taxon>
        <taxon>Moraxellaceae</taxon>
        <taxon>Agitococcus</taxon>
    </lineage>
</organism>
<keyword evidence="6" id="KW-0997">Cell inner membrane</keyword>
<comment type="caution">
    <text evidence="8">The sequence shown here is derived from an EMBL/GenBank/DDBJ whole genome shotgun (WGS) entry which is preliminary data.</text>
</comment>
<evidence type="ECO:0000256" key="5">
    <source>
        <dbReference type="ARBA" id="ARBA00022982"/>
    </source>
</evidence>
<evidence type="ECO:0000256" key="3">
    <source>
        <dbReference type="ARBA" id="ARBA00022630"/>
    </source>
</evidence>
<name>A0A2T5IVF8_9GAMM</name>
<dbReference type="AlphaFoldDB" id="A0A2T5IVF8"/>
<accession>A0A2T5IVF8</accession>
<comment type="cofactor">
    <cofactor evidence="6">
        <name>FMN</name>
        <dbReference type="ChEBI" id="CHEBI:58210"/>
    </cofactor>
</comment>
<dbReference type="RefSeq" id="WP_107866632.1">
    <property type="nucleotide sequence ID" value="NZ_QAON01000016.1"/>
</dbReference>
<dbReference type="PIRSF" id="PIRSF006091">
    <property type="entry name" value="E_trnsport_RnfG"/>
    <property type="match status" value="1"/>
</dbReference>